<proteinExistence type="predicted"/>
<evidence type="ECO:0000313" key="2">
    <source>
        <dbReference type="Proteomes" id="UP000276309"/>
    </source>
</evidence>
<dbReference type="RefSeq" id="WP_121848462.1">
    <property type="nucleotide sequence ID" value="NZ_CP032050.1"/>
</dbReference>
<sequence>MFLRTEPLSREEEELFAALLDKGVSLQIVMFEDLDGKSEYPIYLAIFNGRPCHFHYSHKDEHTLNATISDVWRFLTK</sequence>
<gene>
    <name evidence="1" type="ORF">D1013_08770</name>
</gene>
<keyword evidence="2" id="KW-1185">Reference proteome</keyword>
<accession>A0A3G2L5G6</accession>
<dbReference type="Proteomes" id="UP000276309">
    <property type="component" value="Chromosome"/>
</dbReference>
<dbReference type="EMBL" id="CP032050">
    <property type="protein sequence ID" value="AYN67446.1"/>
    <property type="molecule type" value="Genomic_DNA"/>
</dbReference>
<name>A0A3G2L5G6_9FLAO</name>
<dbReference type="KEGG" id="emar:D1013_08770"/>
<organism evidence="1 2">
    <name type="scientific">Euzebyella marina</name>
    <dbReference type="NCBI Taxonomy" id="1761453"/>
    <lineage>
        <taxon>Bacteria</taxon>
        <taxon>Pseudomonadati</taxon>
        <taxon>Bacteroidota</taxon>
        <taxon>Flavobacteriia</taxon>
        <taxon>Flavobacteriales</taxon>
        <taxon>Flavobacteriaceae</taxon>
        <taxon>Euzebyella</taxon>
    </lineage>
</organism>
<protein>
    <submittedName>
        <fullName evidence="1">Uncharacterized protein</fullName>
    </submittedName>
</protein>
<evidence type="ECO:0000313" key="1">
    <source>
        <dbReference type="EMBL" id="AYN67446.1"/>
    </source>
</evidence>
<dbReference type="AlphaFoldDB" id="A0A3G2L5G6"/>
<reference evidence="1 2" key="1">
    <citation type="submission" date="2018-08" db="EMBL/GenBank/DDBJ databases">
        <title>The reduced genetic potential of extracellular carbohydrate catabolism in Euzebyella marina RN62, a Flavobacteriia bacterium isolated from the hadal water.</title>
        <authorList>
            <person name="Xue C."/>
        </authorList>
    </citation>
    <scope>NUCLEOTIDE SEQUENCE [LARGE SCALE GENOMIC DNA]</scope>
    <source>
        <strain evidence="1 2">RN62</strain>
    </source>
</reference>